<organism evidence="9 10">
    <name type="scientific">Desulfuromonas soudanensis</name>
    <dbReference type="NCBI Taxonomy" id="1603606"/>
    <lineage>
        <taxon>Bacteria</taxon>
        <taxon>Pseudomonadati</taxon>
        <taxon>Thermodesulfobacteriota</taxon>
        <taxon>Desulfuromonadia</taxon>
        <taxon>Desulfuromonadales</taxon>
        <taxon>Desulfuromonadaceae</taxon>
        <taxon>Desulfuromonas</taxon>
    </lineage>
</organism>
<dbReference type="CDD" id="cd00165">
    <property type="entry name" value="S4"/>
    <property type="match status" value="1"/>
</dbReference>
<sequence>MEDIYSFIFDIGRPSERLDRFLVEVLPDLTRSQLKKLVDEGRVEIAGTPVKAGARLKGGEVLTVVVPPVASASALPQQIPLSILYEDRHLIVVDKPAGMVVHPAPGHQEGTLVNALLFHCQDLSGIGGELRPGIVHRLDRETSGVMVATKDDATHNHLAAQFHAHSITRRYVALVHGQLPQDTGLVDKPIGRHPTDRKKMSSKGRAGRRAVTHWRVLRRFDQDRMTLVELSLETGRTHQIRVHFSEMNHPIVGDPTYGNTGRSAALADTRLRQSIRALGRQALHARILGFVHPASGEYLEFESPLPPDMQEIIDYLENKYRPQD</sequence>
<dbReference type="PATRIC" id="fig|1603606.3.peg.3361"/>
<dbReference type="InterPro" id="IPR002942">
    <property type="entry name" value="S4_RNA-bd"/>
</dbReference>
<dbReference type="Gene3D" id="3.30.2350.10">
    <property type="entry name" value="Pseudouridine synthase"/>
    <property type="match status" value="1"/>
</dbReference>
<dbReference type="Pfam" id="PF01479">
    <property type="entry name" value="S4"/>
    <property type="match status" value="1"/>
</dbReference>
<dbReference type="PROSITE" id="PS01129">
    <property type="entry name" value="PSI_RLU"/>
    <property type="match status" value="1"/>
</dbReference>
<protein>
    <recommendedName>
        <fullName evidence="6">Pseudouridine synthase</fullName>
        <ecNumber evidence="6">5.4.99.-</ecNumber>
    </recommendedName>
</protein>
<dbReference type="InterPro" id="IPR006145">
    <property type="entry name" value="PsdUridine_synth_RsuA/RluA"/>
</dbReference>
<keyword evidence="2 5" id="KW-0694">RNA-binding</keyword>
<keyword evidence="3 6" id="KW-0413">Isomerase</keyword>
<name>A0A0M4D361_9BACT</name>
<dbReference type="InterPro" id="IPR036986">
    <property type="entry name" value="S4_RNA-bd_sf"/>
</dbReference>
<evidence type="ECO:0000313" key="9">
    <source>
        <dbReference type="EMBL" id="ALC17840.1"/>
    </source>
</evidence>
<evidence type="ECO:0000259" key="8">
    <source>
        <dbReference type="SMART" id="SM00363"/>
    </source>
</evidence>
<dbReference type="FunFam" id="3.30.2350.10:FF:000006">
    <property type="entry name" value="Pseudouridine synthase"/>
    <property type="match status" value="1"/>
</dbReference>
<feature type="domain" description="RNA-binding S4" evidence="8">
    <location>
        <begin position="16"/>
        <end position="80"/>
    </location>
</feature>
<dbReference type="KEGG" id="des:DSOUD_3115"/>
<gene>
    <name evidence="9" type="primary">rluD</name>
    <name evidence="9" type="ORF">DSOUD_3115</name>
</gene>
<dbReference type="PANTHER" id="PTHR21600:SF44">
    <property type="entry name" value="RIBOSOMAL LARGE SUBUNIT PSEUDOURIDINE SYNTHASE D"/>
    <property type="match status" value="1"/>
</dbReference>
<dbReference type="Pfam" id="PF00849">
    <property type="entry name" value="PseudoU_synth_2"/>
    <property type="match status" value="1"/>
</dbReference>
<dbReference type="EMBL" id="CP010802">
    <property type="protein sequence ID" value="ALC17840.1"/>
    <property type="molecule type" value="Genomic_DNA"/>
</dbReference>
<comment type="similarity">
    <text evidence="1 6">Belongs to the pseudouridine synthase RluA family.</text>
</comment>
<dbReference type="NCBIfam" id="TIGR00005">
    <property type="entry name" value="rluA_subfam"/>
    <property type="match status" value="1"/>
</dbReference>
<feature type="active site" evidence="4">
    <location>
        <position position="139"/>
    </location>
</feature>
<dbReference type="InterPro" id="IPR020103">
    <property type="entry name" value="PsdUridine_synth_cat_dom_sf"/>
</dbReference>
<dbReference type="RefSeq" id="WP_053551821.1">
    <property type="nucleotide sequence ID" value="NZ_CP010802.1"/>
</dbReference>
<dbReference type="GO" id="GO:0000455">
    <property type="term" value="P:enzyme-directed rRNA pseudouridine synthesis"/>
    <property type="evidence" value="ECO:0007669"/>
    <property type="project" value="TreeGrafter"/>
</dbReference>
<proteinExistence type="inferred from homology"/>
<reference evidence="9 10" key="1">
    <citation type="submission" date="2015-07" db="EMBL/GenBank/DDBJ databases">
        <title>Isolation and Genomic Characterization of a Novel Halophilic Metal-Reducing Deltaproteobacterium from the Deep Subsurface.</title>
        <authorList>
            <person name="Badalamenti J.P."/>
            <person name="Summers Z.M."/>
            <person name="Gralnick J.A."/>
            <person name="Bond D.R."/>
        </authorList>
    </citation>
    <scope>NUCLEOTIDE SEQUENCE [LARGE SCALE GENOMIC DNA]</scope>
    <source>
        <strain evidence="9 10">WTL</strain>
    </source>
</reference>
<dbReference type="SUPFAM" id="SSF55174">
    <property type="entry name" value="Alpha-L RNA-binding motif"/>
    <property type="match status" value="1"/>
</dbReference>
<dbReference type="Proteomes" id="UP000057158">
    <property type="component" value="Chromosome"/>
</dbReference>
<feature type="compositionally biased region" description="Basic and acidic residues" evidence="7">
    <location>
        <begin position="189"/>
        <end position="199"/>
    </location>
</feature>
<dbReference type="GO" id="GO:0003723">
    <property type="term" value="F:RNA binding"/>
    <property type="evidence" value="ECO:0007669"/>
    <property type="project" value="UniProtKB-KW"/>
</dbReference>
<comment type="function">
    <text evidence="6">Responsible for synthesis of pseudouridine from uracil.</text>
</comment>
<evidence type="ECO:0000256" key="1">
    <source>
        <dbReference type="ARBA" id="ARBA00010876"/>
    </source>
</evidence>
<dbReference type="STRING" id="1603606.DSOUD_3115"/>
<accession>A0A0M4D361</accession>
<dbReference type="SMART" id="SM00363">
    <property type="entry name" value="S4"/>
    <property type="match status" value="1"/>
</dbReference>
<evidence type="ECO:0000256" key="2">
    <source>
        <dbReference type="ARBA" id="ARBA00022884"/>
    </source>
</evidence>
<dbReference type="OrthoDB" id="128480at2"/>
<evidence type="ECO:0000256" key="6">
    <source>
        <dbReference type="RuleBase" id="RU362028"/>
    </source>
</evidence>
<evidence type="ECO:0000256" key="7">
    <source>
        <dbReference type="SAM" id="MobiDB-lite"/>
    </source>
</evidence>
<dbReference type="CDD" id="cd02869">
    <property type="entry name" value="PseudoU_synth_RluA_like"/>
    <property type="match status" value="1"/>
</dbReference>
<comment type="catalytic activity">
    <reaction evidence="6">
        <text>a uridine in RNA = a pseudouridine in RNA</text>
        <dbReference type="Rhea" id="RHEA:48348"/>
        <dbReference type="Rhea" id="RHEA-COMP:12068"/>
        <dbReference type="Rhea" id="RHEA-COMP:12069"/>
        <dbReference type="ChEBI" id="CHEBI:65314"/>
        <dbReference type="ChEBI" id="CHEBI:65315"/>
    </reaction>
</comment>
<feature type="region of interest" description="Disordered" evidence="7">
    <location>
        <begin position="184"/>
        <end position="205"/>
    </location>
</feature>
<evidence type="ECO:0000313" key="10">
    <source>
        <dbReference type="Proteomes" id="UP000057158"/>
    </source>
</evidence>
<dbReference type="InterPro" id="IPR006224">
    <property type="entry name" value="PsdUridine_synth_RluA-like_CS"/>
</dbReference>
<dbReference type="PROSITE" id="PS50889">
    <property type="entry name" value="S4"/>
    <property type="match status" value="1"/>
</dbReference>
<dbReference type="EC" id="5.4.99.-" evidence="6"/>
<dbReference type="SUPFAM" id="SSF55120">
    <property type="entry name" value="Pseudouridine synthase"/>
    <property type="match status" value="1"/>
</dbReference>
<dbReference type="GO" id="GO:0120159">
    <property type="term" value="F:rRNA pseudouridine synthase activity"/>
    <property type="evidence" value="ECO:0007669"/>
    <property type="project" value="UniProtKB-ARBA"/>
</dbReference>
<dbReference type="InterPro" id="IPR050188">
    <property type="entry name" value="RluA_PseudoU_synthase"/>
</dbReference>
<evidence type="ECO:0000256" key="4">
    <source>
        <dbReference type="PIRSR" id="PIRSR606225-1"/>
    </source>
</evidence>
<dbReference type="Gene3D" id="3.10.290.10">
    <property type="entry name" value="RNA-binding S4 domain"/>
    <property type="match status" value="1"/>
</dbReference>
<dbReference type="AlphaFoldDB" id="A0A0M4D361"/>
<dbReference type="PANTHER" id="PTHR21600">
    <property type="entry name" value="MITOCHONDRIAL RNA PSEUDOURIDINE SYNTHASE"/>
    <property type="match status" value="1"/>
</dbReference>
<evidence type="ECO:0000256" key="5">
    <source>
        <dbReference type="PROSITE-ProRule" id="PRU00182"/>
    </source>
</evidence>
<keyword evidence="10" id="KW-1185">Reference proteome</keyword>
<evidence type="ECO:0000256" key="3">
    <source>
        <dbReference type="ARBA" id="ARBA00023235"/>
    </source>
</evidence>
<dbReference type="InterPro" id="IPR006225">
    <property type="entry name" value="PsdUridine_synth_RluC/D"/>
</dbReference>